<evidence type="ECO:0000256" key="5">
    <source>
        <dbReference type="ARBA" id="ARBA00022272"/>
    </source>
</evidence>
<keyword evidence="7 10" id="KW-0822">Tryptophan biosynthesis</keyword>
<dbReference type="UniPathway" id="UPA00035">
    <property type="reaction ID" value="UER00042"/>
</dbReference>
<accession>A0A1H7NES6</accession>
<feature type="domain" description="N-(5'phosphoribosyl) anthranilate isomerase (PRAI)" evidence="11">
    <location>
        <begin position="5"/>
        <end position="200"/>
    </location>
</feature>
<organism evidence="12 13">
    <name type="scientific">Ectothiorhodospira marina</name>
    <dbReference type="NCBI Taxonomy" id="1396821"/>
    <lineage>
        <taxon>Bacteria</taxon>
        <taxon>Pseudomonadati</taxon>
        <taxon>Pseudomonadota</taxon>
        <taxon>Gammaproteobacteria</taxon>
        <taxon>Chromatiales</taxon>
        <taxon>Ectothiorhodospiraceae</taxon>
        <taxon>Ectothiorhodospira</taxon>
    </lineage>
</organism>
<dbReference type="EC" id="5.3.1.24" evidence="4 10"/>
<evidence type="ECO:0000313" key="12">
    <source>
        <dbReference type="EMBL" id="SEL21417.1"/>
    </source>
</evidence>
<evidence type="ECO:0000256" key="9">
    <source>
        <dbReference type="ARBA" id="ARBA00023235"/>
    </source>
</evidence>
<evidence type="ECO:0000256" key="10">
    <source>
        <dbReference type="HAMAP-Rule" id="MF_00135"/>
    </source>
</evidence>
<comment type="catalytic activity">
    <reaction evidence="1 10">
        <text>N-(5-phospho-beta-D-ribosyl)anthranilate = 1-(2-carboxyphenylamino)-1-deoxy-D-ribulose 5-phosphate</text>
        <dbReference type="Rhea" id="RHEA:21540"/>
        <dbReference type="ChEBI" id="CHEBI:18277"/>
        <dbReference type="ChEBI" id="CHEBI:58613"/>
        <dbReference type="EC" id="5.3.1.24"/>
    </reaction>
</comment>
<dbReference type="HAMAP" id="MF_00135">
    <property type="entry name" value="PRAI"/>
    <property type="match status" value="1"/>
</dbReference>
<dbReference type="InterPro" id="IPR044643">
    <property type="entry name" value="TrpF_fam"/>
</dbReference>
<dbReference type="AlphaFoldDB" id="A0A1H7NES6"/>
<comment type="pathway">
    <text evidence="2 10">Amino-acid biosynthesis; L-tryptophan biosynthesis; L-tryptophan from chorismate: step 3/5.</text>
</comment>
<proteinExistence type="inferred from homology"/>
<dbReference type="Proteomes" id="UP000199256">
    <property type="component" value="Unassembled WGS sequence"/>
</dbReference>
<dbReference type="GO" id="GO:0004640">
    <property type="term" value="F:phosphoribosylanthranilate isomerase activity"/>
    <property type="evidence" value="ECO:0007669"/>
    <property type="project" value="UniProtKB-UniRule"/>
</dbReference>
<dbReference type="Pfam" id="PF00697">
    <property type="entry name" value="PRAI"/>
    <property type="match status" value="1"/>
</dbReference>
<dbReference type="InterPro" id="IPR001240">
    <property type="entry name" value="PRAI_dom"/>
</dbReference>
<dbReference type="PANTHER" id="PTHR42894">
    <property type="entry name" value="N-(5'-PHOSPHORIBOSYL)ANTHRANILATE ISOMERASE"/>
    <property type="match status" value="1"/>
</dbReference>
<dbReference type="EMBL" id="FOAA01000011">
    <property type="protein sequence ID" value="SEL21417.1"/>
    <property type="molecule type" value="Genomic_DNA"/>
</dbReference>
<evidence type="ECO:0000256" key="4">
    <source>
        <dbReference type="ARBA" id="ARBA00012572"/>
    </source>
</evidence>
<dbReference type="STRING" id="1396821.SAMN05444515_11192"/>
<keyword evidence="6 10" id="KW-0028">Amino-acid biosynthesis</keyword>
<evidence type="ECO:0000256" key="3">
    <source>
        <dbReference type="ARBA" id="ARBA00007571"/>
    </source>
</evidence>
<dbReference type="CDD" id="cd00405">
    <property type="entry name" value="PRAI"/>
    <property type="match status" value="1"/>
</dbReference>
<evidence type="ECO:0000259" key="11">
    <source>
        <dbReference type="Pfam" id="PF00697"/>
    </source>
</evidence>
<dbReference type="PANTHER" id="PTHR42894:SF1">
    <property type="entry name" value="N-(5'-PHOSPHORIBOSYL)ANTHRANILATE ISOMERASE"/>
    <property type="match status" value="1"/>
</dbReference>
<dbReference type="RefSeq" id="WP_090254131.1">
    <property type="nucleotide sequence ID" value="NZ_FOAA01000011.1"/>
</dbReference>
<dbReference type="FunFam" id="3.20.20.70:FF:000075">
    <property type="entry name" value="Tryptophan biosynthesis protein TRP1"/>
    <property type="match status" value="1"/>
</dbReference>
<comment type="similarity">
    <text evidence="3 10">Belongs to the TrpF family.</text>
</comment>
<dbReference type="NCBIfam" id="NF002298">
    <property type="entry name" value="PRK01222.1-4"/>
    <property type="match status" value="1"/>
</dbReference>
<evidence type="ECO:0000256" key="6">
    <source>
        <dbReference type="ARBA" id="ARBA00022605"/>
    </source>
</evidence>
<dbReference type="SUPFAM" id="SSF51366">
    <property type="entry name" value="Ribulose-phoshate binding barrel"/>
    <property type="match status" value="1"/>
</dbReference>
<name>A0A1H7NES6_9GAMM</name>
<protein>
    <recommendedName>
        <fullName evidence="5 10">N-(5'-phosphoribosyl)anthranilate isomerase</fullName>
        <shortName evidence="10">PRAI</shortName>
        <ecNumber evidence="4 10">5.3.1.24</ecNumber>
    </recommendedName>
</protein>
<dbReference type="InterPro" id="IPR013785">
    <property type="entry name" value="Aldolase_TIM"/>
</dbReference>
<dbReference type="GO" id="GO:0000162">
    <property type="term" value="P:L-tryptophan biosynthetic process"/>
    <property type="evidence" value="ECO:0007669"/>
    <property type="project" value="UniProtKB-UniRule"/>
</dbReference>
<keyword evidence="9 10" id="KW-0413">Isomerase</keyword>
<dbReference type="InterPro" id="IPR011060">
    <property type="entry name" value="RibuloseP-bd_barrel"/>
</dbReference>
<gene>
    <name evidence="10" type="primary">trpF</name>
    <name evidence="12" type="ORF">SAMN05444515_11192</name>
</gene>
<evidence type="ECO:0000256" key="2">
    <source>
        <dbReference type="ARBA" id="ARBA00004664"/>
    </source>
</evidence>
<evidence type="ECO:0000256" key="1">
    <source>
        <dbReference type="ARBA" id="ARBA00001164"/>
    </source>
</evidence>
<evidence type="ECO:0000256" key="8">
    <source>
        <dbReference type="ARBA" id="ARBA00023141"/>
    </source>
</evidence>
<dbReference type="OrthoDB" id="9796196at2"/>
<reference evidence="13" key="1">
    <citation type="submission" date="2016-10" db="EMBL/GenBank/DDBJ databases">
        <authorList>
            <person name="Varghese N."/>
            <person name="Submissions S."/>
        </authorList>
    </citation>
    <scope>NUCLEOTIDE SEQUENCE [LARGE SCALE GENOMIC DNA]</scope>
    <source>
        <strain evidence="13">DSM 241</strain>
    </source>
</reference>
<evidence type="ECO:0000256" key="7">
    <source>
        <dbReference type="ARBA" id="ARBA00022822"/>
    </source>
</evidence>
<sequence>MRTRIKICGITCAEDARAAAQAGCDAIGLVFYDRSPRAIDAARALTVARAVPPFVTRVGLFMDADAEQVRQVMAHVPLDVLQFHGSEPPDYCESFGCTYLKAVPMAGPETPDAFMGRYVGAQGFLLDSHGAGQAGGTGQAFDWGRWPTGIQRSLVLAGGLHPDNVAEAVRQTRPWAVDVSSGVESSPGVKDARRMIRFISEVRRVDREQTPTDA</sequence>
<keyword evidence="13" id="KW-1185">Reference proteome</keyword>
<keyword evidence="8 10" id="KW-0057">Aromatic amino acid biosynthesis</keyword>
<evidence type="ECO:0000313" key="13">
    <source>
        <dbReference type="Proteomes" id="UP000199256"/>
    </source>
</evidence>
<dbReference type="Gene3D" id="3.20.20.70">
    <property type="entry name" value="Aldolase class I"/>
    <property type="match status" value="1"/>
</dbReference>